<dbReference type="GO" id="GO:0045259">
    <property type="term" value="C:proton-transporting ATP synthase complex"/>
    <property type="evidence" value="ECO:0007669"/>
    <property type="project" value="UniProtKB-KW"/>
</dbReference>
<accession>A0A0S2MNU0</accession>
<keyword evidence="10 12" id="KW-0496">Mitochondrion</keyword>
<evidence type="ECO:0000256" key="10">
    <source>
        <dbReference type="ARBA" id="ARBA00023128"/>
    </source>
</evidence>
<feature type="transmembrane region" description="Helical" evidence="13">
    <location>
        <begin position="12"/>
        <end position="31"/>
    </location>
</feature>
<keyword evidence="11 13" id="KW-0472">Membrane</keyword>
<evidence type="ECO:0000256" key="12">
    <source>
        <dbReference type="RuleBase" id="RU003661"/>
    </source>
</evidence>
<comment type="similarity">
    <text evidence="2 12">Belongs to the ATPase protein 8 family.</text>
</comment>
<sequence length="53" mass="6515">MPQMAPLSWLNLFIYFIIIFMIYNSINYFYFNKPSSSSNWKISSVKNKIIWKW</sequence>
<organism evidence="14">
    <name type="scientific">Cantharis sp. CAN01</name>
    <dbReference type="NCBI Taxonomy" id="1205543"/>
    <lineage>
        <taxon>Eukaryota</taxon>
        <taxon>Metazoa</taxon>
        <taxon>Ecdysozoa</taxon>
        <taxon>Arthropoda</taxon>
        <taxon>Hexapoda</taxon>
        <taxon>Insecta</taxon>
        <taxon>Pterygota</taxon>
        <taxon>Neoptera</taxon>
        <taxon>Endopterygota</taxon>
        <taxon>Coleoptera</taxon>
        <taxon>Polyphaga</taxon>
        <taxon>Elateriformia</taxon>
        <taxon>Elateroidea</taxon>
        <taxon>Cantharidae</taxon>
        <taxon>Cantharinae</taxon>
        <taxon>Cantharis</taxon>
    </lineage>
</organism>
<evidence type="ECO:0000256" key="5">
    <source>
        <dbReference type="ARBA" id="ARBA00022547"/>
    </source>
</evidence>
<name>A0A0S2MNU0_9COLE</name>
<evidence type="ECO:0000313" key="14">
    <source>
        <dbReference type="EMBL" id="ALO76372.1"/>
    </source>
</evidence>
<dbReference type="InterPro" id="IPR001421">
    <property type="entry name" value="ATP8_metazoa"/>
</dbReference>
<reference evidence="14" key="1">
    <citation type="submission" date="2012-06" db="EMBL/GenBank/DDBJ databases">
        <title>Mitogenomics of the Coleoptera under dense taxon sampling.</title>
        <authorList>
            <person name="Timmermans M.J.T.N."/>
            <person name="Lim J."/>
            <person name="Dodsworth S."/>
            <person name="Haran J."/>
            <person name="Ahrens D."/>
            <person name="Bocak L."/>
            <person name="London A."/>
            <person name="Culverwell L."/>
            <person name="Vogler A.P."/>
        </authorList>
    </citation>
    <scope>NUCLEOTIDE SEQUENCE</scope>
</reference>
<dbReference type="GO" id="GO:0015986">
    <property type="term" value="P:proton motive force-driven ATP synthesis"/>
    <property type="evidence" value="ECO:0007669"/>
    <property type="project" value="InterPro"/>
</dbReference>
<keyword evidence="8 13" id="KW-1133">Transmembrane helix</keyword>
<keyword evidence="4 12" id="KW-0813">Transport</keyword>
<keyword evidence="9 12" id="KW-0406">Ion transport</keyword>
<dbReference type="Pfam" id="PF00895">
    <property type="entry name" value="ATP-synt_8"/>
    <property type="match status" value="1"/>
</dbReference>
<dbReference type="EMBL" id="JX412749">
    <property type="protein sequence ID" value="ALO76372.1"/>
    <property type="molecule type" value="Genomic_DNA"/>
</dbReference>
<evidence type="ECO:0000256" key="11">
    <source>
        <dbReference type="ARBA" id="ARBA00023136"/>
    </source>
</evidence>
<evidence type="ECO:0000256" key="7">
    <source>
        <dbReference type="ARBA" id="ARBA00022781"/>
    </source>
</evidence>
<evidence type="ECO:0000256" key="3">
    <source>
        <dbReference type="ARBA" id="ARBA00011291"/>
    </source>
</evidence>
<keyword evidence="6 12" id="KW-0812">Transmembrane</keyword>
<dbReference type="GO" id="GO:0031966">
    <property type="term" value="C:mitochondrial membrane"/>
    <property type="evidence" value="ECO:0007669"/>
    <property type="project" value="UniProtKB-SubCell"/>
</dbReference>
<geneLocation type="mitochondrion" evidence="14"/>
<dbReference type="GO" id="GO:0015078">
    <property type="term" value="F:proton transmembrane transporter activity"/>
    <property type="evidence" value="ECO:0007669"/>
    <property type="project" value="InterPro"/>
</dbReference>
<keyword evidence="5 12" id="KW-0138">CF(0)</keyword>
<dbReference type="AlphaFoldDB" id="A0A0S2MNU0"/>
<gene>
    <name evidence="14" type="primary">atp8</name>
</gene>
<proteinExistence type="inferred from homology"/>
<keyword evidence="7 12" id="KW-0375">Hydrogen ion transport</keyword>
<evidence type="ECO:0000256" key="2">
    <source>
        <dbReference type="ARBA" id="ARBA00008892"/>
    </source>
</evidence>
<comment type="subcellular location">
    <subcellularLocation>
        <location evidence="1 12">Mitochondrion membrane</location>
        <topology evidence="1 12">Single-pass membrane protein</topology>
    </subcellularLocation>
</comment>
<evidence type="ECO:0000256" key="6">
    <source>
        <dbReference type="ARBA" id="ARBA00022692"/>
    </source>
</evidence>
<comment type="subunit">
    <text evidence="3">F-type ATPases have 2 components, CF(1) - the catalytic core - and CF(0) - the membrane proton channel.</text>
</comment>
<evidence type="ECO:0000256" key="9">
    <source>
        <dbReference type="ARBA" id="ARBA00023065"/>
    </source>
</evidence>
<evidence type="ECO:0000256" key="1">
    <source>
        <dbReference type="ARBA" id="ARBA00004304"/>
    </source>
</evidence>
<evidence type="ECO:0000256" key="4">
    <source>
        <dbReference type="ARBA" id="ARBA00022448"/>
    </source>
</evidence>
<protein>
    <recommendedName>
        <fullName evidence="12">ATP synthase complex subunit 8</fullName>
    </recommendedName>
</protein>
<evidence type="ECO:0000256" key="8">
    <source>
        <dbReference type="ARBA" id="ARBA00022989"/>
    </source>
</evidence>
<evidence type="ECO:0000256" key="13">
    <source>
        <dbReference type="SAM" id="Phobius"/>
    </source>
</evidence>